<reference evidence="1" key="1">
    <citation type="journal article" date="2019" name="Science">
        <title>Mutation of a bHLH transcription factor allowed almond domestication.</title>
        <authorList>
            <person name="Sanchez-Perez R."/>
            <person name="Pavan S."/>
            <person name="Mazzeo R."/>
            <person name="Moldovan C."/>
            <person name="Aiese Cigliano R."/>
            <person name="Del Cueto J."/>
            <person name="Ricciardi F."/>
            <person name="Lotti C."/>
            <person name="Ricciardi L."/>
            <person name="Dicenta F."/>
            <person name="Lopez-Marques R.L."/>
            <person name="Lindberg Moller B."/>
        </authorList>
    </citation>
    <scope>NUCLEOTIDE SEQUENCE</scope>
</reference>
<dbReference type="AlphaFoldDB" id="A0A4Y1RM57"/>
<protein>
    <submittedName>
        <fullName evidence="1">Bifunctional inhibitor/lipid-transfer protein/seed storage 2S albumin superfamily protein</fullName>
    </submittedName>
</protein>
<accession>A0A4Y1RM57</accession>
<feature type="non-terminal residue" evidence="1">
    <location>
        <position position="1"/>
    </location>
</feature>
<organism evidence="1">
    <name type="scientific">Prunus dulcis</name>
    <name type="common">Almond</name>
    <name type="synonym">Amygdalus dulcis</name>
    <dbReference type="NCBI Taxonomy" id="3755"/>
    <lineage>
        <taxon>Eukaryota</taxon>
        <taxon>Viridiplantae</taxon>
        <taxon>Streptophyta</taxon>
        <taxon>Embryophyta</taxon>
        <taxon>Tracheophyta</taxon>
        <taxon>Spermatophyta</taxon>
        <taxon>Magnoliopsida</taxon>
        <taxon>eudicotyledons</taxon>
        <taxon>Gunneridae</taxon>
        <taxon>Pentapetalae</taxon>
        <taxon>rosids</taxon>
        <taxon>fabids</taxon>
        <taxon>Rosales</taxon>
        <taxon>Rosaceae</taxon>
        <taxon>Amygdaloideae</taxon>
        <taxon>Amygdaleae</taxon>
        <taxon>Prunus</taxon>
    </lineage>
</organism>
<evidence type="ECO:0000313" key="1">
    <source>
        <dbReference type="EMBL" id="BBH04977.1"/>
    </source>
</evidence>
<dbReference type="EMBL" id="AP019302">
    <property type="protein sequence ID" value="BBH04977.1"/>
    <property type="molecule type" value="Genomic_DNA"/>
</dbReference>
<proteinExistence type="predicted"/>
<sequence>KTKWEKQSLSFGHRCGAAEGSPMPKSAISGNFGRATVKVSGTSEVCLPSAGKKRGCLGASVLLDGVSGTSEVCLPSAGKKAWLPWCSRFDAGSARFTMV</sequence>
<gene>
    <name evidence="1" type="ORF">Prudu_016241</name>
</gene>
<name>A0A4Y1RM57_PRUDU</name>